<accession>A0A3L7DVY4</accession>
<evidence type="ECO:0000313" key="2">
    <source>
        <dbReference type="Proteomes" id="UP000265509"/>
    </source>
</evidence>
<dbReference type="AlphaFoldDB" id="A0A3L7DVY4"/>
<proteinExistence type="predicted"/>
<protein>
    <submittedName>
        <fullName evidence="1">Uncharacterized protein</fullName>
    </submittedName>
</protein>
<sequence length="287" mass="30311">MGQFWVQINTGTASFIVTSSILPNTEFPQFASERLAAWDAAGGLPFEPVSGDWQMASGHDDAAYKRLSTTIDLTGASSASLEFATSYAIETDWDYLIVEAHTVGADDWTTLPDSNGNTTQDTGQSCLAGWVNLLHPFLARYMDAACNPTGTTGAWHAATGASSGIENWSIDLTAWAGAEVEVSISYVTDFAAGDLGVFLDDVAVTIDGSPAVATSFEDGLGPFTIPGPPPGSAPNNSDWMRVGILFGVSSMIATEDTLLFGFGFEGISTADERNEVMARSLEHLLGE</sequence>
<dbReference type="Proteomes" id="UP000265509">
    <property type="component" value="Unassembled WGS sequence"/>
</dbReference>
<comment type="caution">
    <text evidence="1">The sequence shown here is derived from an EMBL/GenBank/DDBJ whole genome shotgun (WGS) entry which is preliminary data.</text>
</comment>
<gene>
    <name evidence="1" type="ORF">DWB85_16395</name>
</gene>
<name>A0A3L7DVY4_9GAMM</name>
<dbReference type="Pfam" id="PF20773">
    <property type="entry name" value="InhA-like_MAM"/>
    <property type="match status" value="2"/>
</dbReference>
<evidence type="ECO:0000313" key="1">
    <source>
        <dbReference type="EMBL" id="RLQ20709.1"/>
    </source>
</evidence>
<reference evidence="1 2" key="1">
    <citation type="submission" date="2018-07" db="EMBL/GenBank/DDBJ databases">
        <title>Halioglobus sp. genome submission.</title>
        <authorList>
            <person name="Ye M.-Q."/>
            <person name="Du Z.-J."/>
        </authorList>
    </citation>
    <scope>NUCLEOTIDE SEQUENCE [LARGE SCALE GENOMIC DNA]</scope>
    <source>
        <strain evidence="1 2">U0301</strain>
    </source>
</reference>
<keyword evidence="2" id="KW-1185">Reference proteome</keyword>
<organism evidence="1 2">
    <name type="scientific">Seongchinamella sediminis</name>
    <dbReference type="NCBI Taxonomy" id="2283635"/>
    <lineage>
        <taxon>Bacteria</taxon>
        <taxon>Pseudomonadati</taxon>
        <taxon>Pseudomonadota</taxon>
        <taxon>Gammaproteobacteria</taxon>
        <taxon>Cellvibrionales</taxon>
        <taxon>Halieaceae</taxon>
        <taxon>Seongchinamella</taxon>
    </lineage>
</organism>
<dbReference type="EMBL" id="QRAN01000021">
    <property type="protein sequence ID" value="RLQ20709.1"/>
    <property type="molecule type" value="Genomic_DNA"/>
</dbReference>